<dbReference type="Gene3D" id="3.20.20.80">
    <property type="entry name" value="Glycosidases"/>
    <property type="match status" value="1"/>
</dbReference>
<dbReference type="InterPro" id="IPR017853">
    <property type="entry name" value="GH"/>
</dbReference>
<evidence type="ECO:0000259" key="2">
    <source>
        <dbReference type="Pfam" id="PF11790"/>
    </source>
</evidence>
<feature type="chain" id="PRO_5019022326" evidence="1">
    <location>
        <begin position="27"/>
        <end position="271"/>
    </location>
</feature>
<dbReference type="PANTHER" id="PTHR34154:SF3">
    <property type="entry name" value="ALKALI-SENSITIVE LINKAGE PROTEIN 1"/>
    <property type="match status" value="1"/>
</dbReference>
<sequence>MPARRGLVIALLLVALVGAPAAQASAATHHSAKKGVATWQMPGLKAALEDVGASWYYTWSPSNTGMKGPKGATFVPMIWGAGSVTKANLAAAKKSTVVLGFNEPDLAEQANLSVARALALWPRLQATGRTLGSPAVAWGADRSGGWLDRFMKGAKAKHLRVDFITLHWYGSDFSSASVKQLKAYIVAVHKKYKKPIWVTEFSLIRFGAKATYPSSKQLVAFIQGATTMMEKLSYVKRYAYFGLPAKGYPNGLYRDGDSPTAAGRAYRAVGT</sequence>
<dbReference type="GO" id="GO:0071966">
    <property type="term" value="P:fungal-type cell wall polysaccharide metabolic process"/>
    <property type="evidence" value="ECO:0007669"/>
    <property type="project" value="TreeGrafter"/>
</dbReference>
<dbReference type="InterPro" id="IPR053183">
    <property type="entry name" value="ASL1"/>
</dbReference>
<dbReference type="PANTHER" id="PTHR34154">
    <property type="entry name" value="ALKALI-SENSITIVE LINKAGE PROTEIN 1"/>
    <property type="match status" value="1"/>
</dbReference>
<dbReference type="AlphaFoldDB" id="A0A413RIR5"/>
<dbReference type="EMBL" id="QWKP01000216">
    <property type="protein sequence ID" value="RHA38195.1"/>
    <property type="molecule type" value="Genomic_DNA"/>
</dbReference>
<dbReference type="Proteomes" id="UP000283374">
    <property type="component" value="Unassembled WGS sequence"/>
</dbReference>
<organism evidence="3 4">
    <name type="scientific">Cellulomonas rhizosphaerae</name>
    <dbReference type="NCBI Taxonomy" id="2293719"/>
    <lineage>
        <taxon>Bacteria</taxon>
        <taxon>Bacillati</taxon>
        <taxon>Actinomycetota</taxon>
        <taxon>Actinomycetes</taxon>
        <taxon>Micrococcales</taxon>
        <taxon>Cellulomonadaceae</taxon>
        <taxon>Cellulomonas</taxon>
    </lineage>
</organism>
<name>A0A413RIR5_9CELL</name>
<dbReference type="Pfam" id="PF11790">
    <property type="entry name" value="Glyco_hydro_cc"/>
    <property type="match status" value="1"/>
</dbReference>
<keyword evidence="4" id="KW-1185">Reference proteome</keyword>
<dbReference type="OrthoDB" id="8611574at2"/>
<proteinExistence type="predicted"/>
<evidence type="ECO:0000256" key="1">
    <source>
        <dbReference type="SAM" id="SignalP"/>
    </source>
</evidence>
<feature type="domain" description="Asl1-like glycosyl hydrolase catalytic" evidence="2">
    <location>
        <begin position="51"/>
        <end position="266"/>
    </location>
</feature>
<evidence type="ECO:0000313" key="4">
    <source>
        <dbReference type="Proteomes" id="UP000283374"/>
    </source>
</evidence>
<dbReference type="InterPro" id="IPR024655">
    <property type="entry name" value="Asl1_glyco_hydro_catalytic"/>
</dbReference>
<dbReference type="SUPFAM" id="SSF51445">
    <property type="entry name" value="(Trans)glycosidases"/>
    <property type="match status" value="1"/>
</dbReference>
<dbReference type="RefSeq" id="WP_118768208.1">
    <property type="nucleotide sequence ID" value="NZ_QWKP01000216.1"/>
</dbReference>
<comment type="caution">
    <text evidence="3">The sequence shown here is derived from an EMBL/GenBank/DDBJ whole genome shotgun (WGS) entry which is preliminary data.</text>
</comment>
<feature type="signal peptide" evidence="1">
    <location>
        <begin position="1"/>
        <end position="26"/>
    </location>
</feature>
<gene>
    <name evidence="3" type="ORF">D1825_14950</name>
</gene>
<accession>A0A413RIR5</accession>
<evidence type="ECO:0000313" key="3">
    <source>
        <dbReference type="EMBL" id="RHA38195.1"/>
    </source>
</evidence>
<keyword evidence="1" id="KW-0732">Signal</keyword>
<reference evidence="3 4" key="1">
    <citation type="submission" date="2018-08" db="EMBL/GenBank/DDBJ databases">
        <title>Cellulomonas rhizosphaerae sp. nov., a novel actinomycete isolated from soil.</title>
        <authorList>
            <person name="Tian Y."/>
        </authorList>
    </citation>
    <scope>NUCLEOTIDE SEQUENCE [LARGE SCALE GENOMIC DNA]</scope>
    <source>
        <strain evidence="3 4">NEAU-TCZ24</strain>
    </source>
</reference>
<protein>
    <submittedName>
        <fullName evidence="3">RNA polymerase</fullName>
    </submittedName>
</protein>